<dbReference type="GO" id="GO:0032259">
    <property type="term" value="P:methylation"/>
    <property type="evidence" value="ECO:0007669"/>
    <property type="project" value="UniProtKB-KW"/>
</dbReference>
<organism evidence="1 2">
    <name type="scientific">Metabacillus herbersteinensis</name>
    <dbReference type="NCBI Taxonomy" id="283816"/>
    <lineage>
        <taxon>Bacteria</taxon>
        <taxon>Bacillati</taxon>
        <taxon>Bacillota</taxon>
        <taxon>Bacilli</taxon>
        <taxon>Bacillales</taxon>
        <taxon>Bacillaceae</taxon>
        <taxon>Metabacillus</taxon>
    </lineage>
</organism>
<dbReference type="EC" id="2.1.1.-" evidence="1"/>
<protein>
    <submittedName>
        <fullName evidence="1">Class I SAM-dependent methyltransferase</fullName>
        <ecNumber evidence="1">2.1.1.-</ecNumber>
    </submittedName>
</protein>
<dbReference type="InterPro" id="IPR007536">
    <property type="entry name" value="16SrRNA_methylTrfase_J"/>
</dbReference>
<evidence type="ECO:0000313" key="1">
    <source>
        <dbReference type="EMBL" id="MFC0271705.1"/>
    </source>
</evidence>
<dbReference type="PANTHER" id="PTHR36112:SF1">
    <property type="entry name" value="RIBOSOMAL RNA SMALL SUBUNIT METHYLTRANSFERASE J"/>
    <property type="match status" value="1"/>
</dbReference>
<dbReference type="GO" id="GO:0008168">
    <property type="term" value="F:methyltransferase activity"/>
    <property type="evidence" value="ECO:0007669"/>
    <property type="project" value="UniProtKB-KW"/>
</dbReference>
<dbReference type="InterPro" id="IPR029063">
    <property type="entry name" value="SAM-dependent_MTases_sf"/>
</dbReference>
<keyword evidence="2" id="KW-1185">Reference proteome</keyword>
<dbReference type="PANTHER" id="PTHR36112">
    <property type="entry name" value="RIBOSOMAL RNA SMALL SUBUNIT METHYLTRANSFERASE J"/>
    <property type="match status" value="1"/>
</dbReference>
<keyword evidence="1" id="KW-0489">Methyltransferase</keyword>
<dbReference type="SUPFAM" id="SSF53335">
    <property type="entry name" value="S-adenosyl-L-methionine-dependent methyltransferases"/>
    <property type="match status" value="1"/>
</dbReference>
<reference evidence="1 2" key="1">
    <citation type="submission" date="2024-09" db="EMBL/GenBank/DDBJ databases">
        <authorList>
            <person name="Sun Q."/>
            <person name="Mori K."/>
        </authorList>
    </citation>
    <scope>NUCLEOTIDE SEQUENCE [LARGE SCALE GENOMIC DNA]</scope>
    <source>
        <strain evidence="1 2">CCM 7228</strain>
    </source>
</reference>
<gene>
    <name evidence="1" type="ORF">ACFFIX_09575</name>
</gene>
<evidence type="ECO:0000313" key="2">
    <source>
        <dbReference type="Proteomes" id="UP001589854"/>
    </source>
</evidence>
<name>A0ABV6GDU4_9BACI</name>
<proteinExistence type="predicted"/>
<accession>A0ABV6GDU4</accession>
<dbReference type="Gene3D" id="3.40.50.150">
    <property type="entry name" value="Vaccinia Virus protein VP39"/>
    <property type="match status" value="1"/>
</dbReference>
<comment type="caution">
    <text evidence="1">The sequence shown here is derived from an EMBL/GenBank/DDBJ whole genome shotgun (WGS) entry which is preliminary data.</text>
</comment>
<dbReference type="EMBL" id="JBHLVO010000005">
    <property type="protein sequence ID" value="MFC0271705.1"/>
    <property type="molecule type" value="Genomic_DNA"/>
</dbReference>
<sequence length="258" mass="29345">MIVTTAGRTNEDMISFAREVAKDLQVTFILRKKQSVLSIQKTHQEDVLVVGKDRLELHPFNLSDPLFFHPNSAMFRVKRIINGESEHFLDVVNLHEGSIFIDCTLGLASDSIVASYVVGESGQVLGVEASETLAYIVSKGLQKWETGIPKMDQALRRIKVNVCHHQQYLESLPDDFADVVYFDPMFTQEIPESTGISGIREMAIYEPLTIEAITQAKRVAKKRIVLKDHWKSDHFERLGFTVRKRKTAKFYYGVIELS</sequence>
<dbReference type="RefSeq" id="WP_378933069.1">
    <property type="nucleotide sequence ID" value="NZ_JBHLVO010000005.1"/>
</dbReference>
<dbReference type="Pfam" id="PF04445">
    <property type="entry name" value="SAM_MT"/>
    <property type="match status" value="1"/>
</dbReference>
<dbReference type="Proteomes" id="UP001589854">
    <property type="component" value="Unassembled WGS sequence"/>
</dbReference>
<keyword evidence="1" id="KW-0808">Transferase</keyword>